<dbReference type="AlphaFoldDB" id="A0A0E9VQK8"/>
<evidence type="ECO:0000313" key="1">
    <source>
        <dbReference type="EMBL" id="JAH80374.1"/>
    </source>
</evidence>
<name>A0A0E9VQK8_ANGAN</name>
<sequence length="20" mass="2251">MCVISKCEMAIFYSGKKLAK</sequence>
<accession>A0A0E9VQK8</accession>
<organism evidence="1">
    <name type="scientific">Anguilla anguilla</name>
    <name type="common">European freshwater eel</name>
    <name type="synonym">Muraena anguilla</name>
    <dbReference type="NCBI Taxonomy" id="7936"/>
    <lineage>
        <taxon>Eukaryota</taxon>
        <taxon>Metazoa</taxon>
        <taxon>Chordata</taxon>
        <taxon>Craniata</taxon>
        <taxon>Vertebrata</taxon>
        <taxon>Euteleostomi</taxon>
        <taxon>Actinopterygii</taxon>
        <taxon>Neopterygii</taxon>
        <taxon>Teleostei</taxon>
        <taxon>Anguilliformes</taxon>
        <taxon>Anguillidae</taxon>
        <taxon>Anguilla</taxon>
    </lineage>
</organism>
<proteinExistence type="predicted"/>
<dbReference type="EMBL" id="GBXM01028203">
    <property type="protein sequence ID" value="JAH80374.1"/>
    <property type="molecule type" value="Transcribed_RNA"/>
</dbReference>
<reference evidence="1" key="1">
    <citation type="submission" date="2014-11" db="EMBL/GenBank/DDBJ databases">
        <authorList>
            <person name="Amaro Gonzalez C."/>
        </authorList>
    </citation>
    <scope>NUCLEOTIDE SEQUENCE</scope>
</reference>
<protein>
    <submittedName>
        <fullName evidence="1">Uncharacterized protein</fullName>
    </submittedName>
</protein>
<reference evidence="1" key="2">
    <citation type="journal article" date="2015" name="Fish Shellfish Immunol.">
        <title>Early steps in the European eel (Anguilla anguilla)-Vibrio vulnificus interaction in the gills: Role of the RtxA13 toxin.</title>
        <authorList>
            <person name="Callol A."/>
            <person name="Pajuelo D."/>
            <person name="Ebbesson L."/>
            <person name="Teles M."/>
            <person name="MacKenzie S."/>
            <person name="Amaro C."/>
        </authorList>
    </citation>
    <scope>NUCLEOTIDE SEQUENCE</scope>
</reference>